<protein>
    <recommendedName>
        <fullName evidence="9">Flavodoxin-like domain-containing protein</fullName>
    </recommendedName>
</protein>
<dbReference type="PATRIC" id="fig|1392540.3.peg.1991"/>
<evidence type="ECO:0000256" key="4">
    <source>
        <dbReference type="SAM" id="Phobius"/>
    </source>
</evidence>
<feature type="transmembrane region" description="Helical" evidence="4">
    <location>
        <begin position="340"/>
        <end position="364"/>
    </location>
</feature>
<evidence type="ECO:0000256" key="2">
    <source>
        <dbReference type="ARBA" id="ARBA00022643"/>
    </source>
</evidence>
<keyword evidence="8" id="KW-1185">Reference proteome</keyword>
<dbReference type="AlphaFoldDB" id="V2TNU8"/>
<dbReference type="STRING" id="1392540.P256_02067"/>
<dbReference type="OrthoDB" id="9816402at2"/>
<dbReference type="PROSITE" id="PS50902">
    <property type="entry name" value="FLAVODOXIN_LIKE"/>
    <property type="match status" value="1"/>
</dbReference>
<evidence type="ECO:0000256" key="3">
    <source>
        <dbReference type="ARBA" id="ARBA00022982"/>
    </source>
</evidence>
<proteinExistence type="predicted"/>
<dbReference type="InterPro" id="IPR001709">
    <property type="entry name" value="Flavoprot_Pyr_Nucl_cyt_Rdtase"/>
</dbReference>
<dbReference type="EMBL" id="AYER01000009">
    <property type="protein sequence ID" value="ESK37635.1"/>
    <property type="molecule type" value="Genomic_DNA"/>
</dbReference>
<keyword evidence="4" id="KW-1133">Transmembrane helix</keyword>
<dbReference type="InterPro" id="IPR005625">
    <property type="entry name" value="PepSY-ass_TM"/>
</dbReference>
<dbReference type="InterPro" id="IPR017927">
    <property type="entry name" value="FAD-bd_FR_type"/>
</dbReference>
<feature type="domain" description="FAD-binding FR-type" evidence="6">
    <location>
        <begin position="544"/>
        <end position="702"/>
    </location>
</feature>
<dbReference type="InterPro" id="IPR017938">
    <property type="entry name" value="Riboflavin_synthase-like_b-brl"/>
</dbReference>
<reference evidence="7 8" key="1">
    <citation type="submission" date="2013-10" db="EMBL/GenBank/DDBJ databases">
        <title>The Genome Sequence of Acinetobacter nectaris CIP 110549.</title>
        <authorList>
            <consortium name="The Broad Institute Genomics Platform"/>
            <consortium name="The Broad Institute Genome Sequencing Center for Infectious Disease"/>
            <person name="Cerqueira G."/>
            <person name="Feldgarden M."/>
            <person name="Courvalin P."/>
            <person name="Grillot-Courvalin C."/>
            <person name="Clermont D."/>
            <person name="Rocha E."/>
            <person name="Yoon E.-J."/>
            <person name="Nemec A."/>
            <person name="Young S.K."/>
            <person name="Zeng Q."/>
            <person name="Gargeya S."/>
            <person name="Fitzgerald M."/>
            <person name="Abouelleil A."/>
            <person name="Alvarado L."/>
            <person name="Berlin A.M."/>
            <person name="Chapman S.B."/>
            <person name="Gainer-Dewar J."/>
            <person name="Goldberg J."/>
            <person name="Gnerre S."/>
            <person name="Griggs A."/>
            <person name="Gujja S."/>
            <person name="Hansen M."/>
            <person name="Howarth C."/>
            <person name="Imamovic A."/>
            <person name="Ireland A."/>
            <person name="Larimer J."/>
            <person name="McCowan C."/>
            <person name="Murphy C."/>
            <person name="Pearson M."/>
            <person name="Poon T.W."/>
            <person name="Priest M."/>
            <person name="Roberts A."/>
            <person name="Saif S."/>
            <person name="Shea T."/>
            <person name="Sykes S."/>
            <person name="Wortman J."/>
            <person name="Nusbaum C."/>
            <person name="Birren B."/>
        </authorList>
    </citation>
    <scope>NUCLEOTIDE SEQUENCE [LARGE SCALE GENOMIC DNA]</scope>
    <source>
        <strain evidence="7 8">CIP 110549</strain>
    </source>
</reference>
<dbReference type="InterPro" id="IPR001433">
    <property type="entry name" value="OxRdtase_FAD/NAD-bd"/>
</dbReference>
<dbReference type="Pfam" id="PF03929">
    <property type="entry name" value="PepSY_TM"/>
    <property type="match status" value="1"/>
</dbReference>
<dbReference type="Gene3D" id="2.40.30.10">
    <property type="entry name" value="Translation factors"/>
    <property type="match status" value="1"/>
</dbReference>
<dbReference type="RefSeq" id="WP_023273681.1">
    <property type="nucleotide sequence ID" value="NZ_KI530735.1"/>
</dbReference>
<feature type="transmembrane region" description="Helical" evidence="4">
    <location>
        <begin position="12"/>
        <end position="33"/>
    </location>
</feature>
<dbReference type="InterPro" id="IPR001094">
    <property type="entry name" value="Flavdoxin-like"/>
</dbReference>
<keyword evidence="3" id="KW-0249">Electron transport</keyword>
<evidence type="ECO:0000259" key="5">
    <source>
        <dbReference type="PROSITE" id="PS50902"/>
    </source>
</evidence>
<dbReference type="InterPro" id="IPR008254">
    <property type="entry name" value="Flavodoxin/NO_synth"/>
</dbReference>
<dbReference type="SUPFAM" id="SSF63380">
    <property type="entry name" value="Riboflavin synthase domain-like"/>
    <property type="match status" value="1"/>
</dbReference>
<feature type="transmembrane region" description="Helical" evidence="4">
    <location>
        <begin position="182"/>
        <end position="208"/>
    </location>
</feature>
<dbReference type="CDD" id="cd06200">
    <property type="entry name" value="SiR_like1"/>
    <property type="match status" value="1"/>
</dbReference>
<feature type="domain" description="Flavodoxin-like" evidence="5">
    <location>
        <begin position="392"/>
        <end position="530"/>
    </location>
</feature>
<dbReference type="InterPro" id="IPR039261">
    <property type="entry name" value="FNR_nucleotide-bd"/>
</dbReference>
<dbReference type="HOGENOM" id="CLU_001570_17_4_6"/>
<dbReference type="InterPro" id="IPR029039">
    <property type="entry name" value="Flavoprotein-like_sf"/>
</dbReference>
<feature type="transmembrane region" description="Helical" evidence="4">
    <location>
        <begin position="141"/>
        <end position="161"/>
    </location>
</feature>
<accession>V2TNU8</accession>
<name>V2TNU8_9GAMM</name>
<keyword evidence="1" id="KW-0285">Flavoprotein</keyword>
<dbReference type="GO" id="GO:0010181">
    <property type="term" value="F:FMN binding"/>
    <property type="evidence" value="ECO:0007669"/>
    <property type="project" value="InterPro"/>
</dbReference>
<dbReference type="PANTHER" id="PTHR34219">
    <property type="entry name" value="IRON-REGULATED INNER MEMBRANE PROTEIN-RELATED"/>
    <property type="match status" value="1"/>
</dbReference>
<gene>
    <name evidence="7" type="ORF">P256_02067</name>
</gene>
<dbReference type="PRINTS" id="PR00371">
    <property type="entry name" value="FPNCR"/>
</dbReference>
<dbReference type="PANTHER" id="PTHR34219:SF3">
    <property type="entry name" value="BLL7967 PROTEIN"/>
    <property type="match status" value="1"/>
</dbReference>
<dbReference type="PROSITE" id="PS51384">
    <property type="entry name" value="FAD_FR"/>
    <property type="match status" value="1"/>
</dbReference>
<evidence type="ECO:0008006" key="9">
    <source>
        <dbReference type="Google" id="ProtNLM"/>
    </source>
</evidence>
<dbReference type="eggNOG" id="COG3182">
    <property type="taxonomic scope" value="Bacteria"/>
</dbReference>
<dbReference type="PRINTS" id="PR00369">
    <property type="entry name" value="FLAVODOXIN"/>
</dbReference>
<evidence type="ECO:0000256" key="1">
    <source>
        <dbReference type="ARBA" id="ARBA00022630"/>
    </source>
</evidence>
<dbReference type="eggNOG" id="COG0369">
    <property type="taxonomic scope" value="Bacteria"/>
</dbReference>
<keyword evidence="2" id="KW-0288">FMN</keyword>
<dbReference type="GO" id="GO:0016491">
    <property type="term" value="F:oxidoreductase activity"/>
    <property type="evidence" value="ECO:0007669"/>
    <property type="project" value="InterPro"/>
</dbReference>
<keyword evidence="4" id="KW-0812">Transmembrane</keyword>
<dbReference type="SUPFAM" id="SSF52343">
    <property type="entry name" value="Ferredoxin reductase-like, C-terminal NADP-linked domain"/>
    <property type="match status" value="1"/>
</dbReference>
<keyword evidence="3" id="KW-0813">Transport</keyword>
<dbReference type="Gene3D" id="3.40.50.80">
    <property type="entry name" value="Nucleotide-binding domain of ferredoxin-NADP reductase (FNR) module"/>
    <property type="match status" value="1"/>
</dbReference>
<evidence type="ECO:0000313" key="7">
    <source>
        <dbReference type="EMBL" id="ESK37635.1"/>
    </source>
</evidence>
<dbReference type="Proteomes" id="UP000023785">
    <property type="component" value="Unassembled WGS sequence"/>
</dbReference>
<keyword evidence="4" id="KW-0472">Membrane</keyword>
<evidence type="ECO:0000313" key="8">
    <source>
        <dbReference type="Proteomes" id="UP000023785"/>
    </source>
</evidence>
<organism evidence="7 8">
    <name type="scientific">Acinetobacter nectaris CIP 110549</name>
    <dbReference type="NCBI Taxonomy" id="1392540"/>
    <lineage>
        <taxon>Bacteria</taxon>
        <taxon>Pseudomonadati</taxon>
        <taxon>Pseudomonadota</taxon>
        <taxon>Gammaproteobacteria</taxon>
        <taxon>Moraxellales</taxon>
        <taxon>Moraxellaceae</taxon>
        <taxon>Acinetobacter</taxon>
    </lineage>
</organism>
<dbReference type="Pfam" id="PF00175">
    <property type="entry name" value="NAD_binding_1"/>
    <property type="match status" value="1"/>
</dbReference>
<sequence>MLKKTLFQLHWFCGITAGLILSIIGITGAIYSYDQQILTWLNQKSYVVQVENSPKLTPDQLYQHLKQQDPKLQINSITIMQEADASSIVNIKKDGERKGLDLMVNPYTAEILPAIKGKDFFQFILNLHRTLTLERPFGSQITGACALMLIYFVLSGIYLRWPKKHSLKQWLFVKPKLKGRNFLWDLHAVVGTWVIVFYLMLAMTGLYWSYDWWRDGMFKVMGVNRPQPMQMANDKKTKEDVKPSNLQISHALQEAWIGFNKDYKDGFSSLTLTVPKKENGQVELSFFDATPQHERARNSAVYNYESQTLESVKKYEDKPLNEKIMSSMLPVHRGSFFGPVWHFLAMLSSLAMPLFFITGILLYLKRRKQKKLTEQARQITTPEEVKPDSSTWLIVHASQTGTAEQLAWGTSSSLQEQKESVVVKSIHKISQQDLMQYKRILFIVSTYGTGEAPDLATSFVKKIMPTSFDLSNTQYAVLALGSKEYADTYCQFGREVDAWLSYKKANPLFPTIEVDDANTLDIASWYQALAKVTELNLQTVKMLDAFDECTLVSRKHINVGSLGAPIYLLEIDTPKTIDWQAGDIAEIQPMNAKARIQNFMTKHHIALNNMDAYKVLKHKSLEHSTILQDTQIDTLEKQLPTLPHREYSIASIPKQNKLELVVRLKISEEGEVGLGSGWLCKHTNIGDVINLRIRRNESFHLANNSNPIILIGNGTGVAGLMSLLQERKSYGYQNNWLIFGERQREKDFIYEAELESLLEHNFFLTHLDLAFSRDSEDSCYVQHKLQQNSQRLIEWVANNASIYICGSINTMAHDVEQTLINILGAAKLDELRETDRYRRDVY</sequence>
<dbReference type="SUPFAM" id="SSF52218">
    <property type="entry name" value="Flavoproteins"/>
    <property type="match status" value="1"/>
</dbReference>
<comment type="caution">
    <text evidence="7">The sequence shown here is derived from an EMBL/GenBank/DDBJ whole genome shotgun (WGS) entry which is preliminary data.</text>
</comment>
<dbReference type="Pfam" id="PF00258">
    <property type="entry name" value="Flavodoxin_1"/>
    <property type="match status" value="1"/>
</dbReference>
<dbReference type="Gene3D" id="3.40.50.360">
    <property type="match status" value="1"/>
</dbReference>
<evidence type="ECO:0000259" key="6">
    <source>
        <dbReference type="PROSITE" id="PS51384"/>
    </source>
</evidence>